<evidence type="ECO:0000256" key="14">
    <source>
        <dbReference type="ARBA" id="ARBA00049393"/>
    </source>
</evidence>
<organism evidence="17 18">
    <name type="scientific">Komagataella phaffii (strain GS115 / ATCC 20864)</name>
    <name type="common">Yeast</name>
    <name type="synonym">Pichia pastoris</name>
    <dbReference type="NCBI Taxonomy" id="644223"/>
    <lineage>
        <taxon>Eukaryota</taxon>
        <taxon>Fungi</taxon>
        <taxon>Dikarya</taxon>
        <taxon>Ascomycota</taxon>
        <taxon>Saccharomycotina</taxon>
        <taxon>Pichiomycetes</taxon>
        <taxon>Pichiales</taxon>
        <taxon>Pichiaceae</taxon>
        <taxon>Komagataella</taxon>
    </lineage>
</organism>
<keyword evidence="5 15" id="KW-0489">Methyltransferase</keyword>
<keyword evidence="6 15" id="KW-0808">Transferase</keyword>
<evidence type="ECO:0000256" key="13">
    <source>
        <dbReference type="ARBA" id="ARBA00048635"/>
    </source>
</evidence>
<comment type="similarity">
    <text evidence="2 15">Belongs to the methyltransferase TRM13 family.</text>
</comment>
<dbReference type="EC" id="2.1.1.225" evidence="3 15"/>
<keyword evidence="11 15" id="KW-0862">Zinc</keyword>
<comment type="catalytic activity">
    <reaction evidence="13 15">
        <text>cytidine(4) in tRNA(Gly)(GCC) + S-adenosyl-L-methionine = 2'-O-methylcytidine(4) in tRNA(Gly)(GCC) + S-adenosyl-L-homocysteine + H(+)</text>
        <dbReference type="Rhea" id="RHEA:43192"/>
        <dbReference type="Rhea" id="RHEA-COMP:10399"/>
        <dbReference type="Rhea" id="RHEA-COMP:10400"/>
        <dbReference type="ChEBI" id="CHEBI:15378"/>
        <dbReference type="ChEBI" id="CHEBI:57856"/>
        <dbReference type="ChEBI" id="CHEBI:59789"/>
        <dbReference type="ChEBI" id="CHEBI:74495"/>
        <dbReference type="ChEBI" id="CHEBI:82748"/>
        <dbReference type="EC" id="2.1.1.225"/>
    </reaction>
</comment>
<dbReference type="GO" id="GO:0002128">
    <property type="term" value="P:tRNA nucleoside ribose methylation"/>
    <property type="evidence" value="ECO:0007669"/>
    <property type="project" value="EnsemblFungi"/>
</dbReference>
<dbReference type="OrthoDB" id="258806at2759"/>
<dbReference type="InterPro" id="IPR007871">
    <property type="entry name" value="Methyltransferase_TRM13"/>
</dbReference>
<dbReference type="Pfam" id="PF05253">
    <property type="entry name" value="zf-U11-48K"/>
    <property type="match status" value="1"/>
</dbReference>
<evidence type="ECO:0000256" key="9">
    <source>
        <dbReference type="ARBA" id="ARBA00022723"/>
    </source>
</evidence>
<evidence type="ECO:0000256" key="8">
    <source>
        <dbReference type="ARBA" id="ARBA00022694"/>
    </source>
</evidence>
<comment type="catalytic activity">
    <reaction evidence="14 15">
        <text>adenosine(4) in tRNA(His) + S-adenosyl-L-methionine = 2'-O-methyladenosine(4) in tRNA(His) + S-adenosyl-L-homocysteine + H(+)</text>
        <dbReference type="Rhea" id="RHEA:43196"/>
        <dbReference type="Rhea" id="RHEA-COMP:10401"/>
        <dbReference type="Rhea" id="RHEA-COMP:10402"/>
        <dbReference type="ChEBI" id="CHEBI:15378"/>
        <dbReference type="ChEBI" id="CHEBI:57856"/>
        <dbReference type="ChEBI" id="CHEBI:59789"/>
        <dbReference type="ChEBI" id="CHEBI:74411"/>
        <dbReference type="ChEBI" id="CHEBI:74477"/>
        <dbReference type="EC" id="2.1.1.225"/>
    </reaction>
</comment>
<reference evidence="17 18" key="1">
    <citation type="journal article" date="2009" name="Nat. Biotechnol.">
        <title>Genome sequence of the recombinant protein production host Pichia pastoris.</title>
        <authorList>
            <person name="De Schutter K."/>
            <person name="Lin Y.C."/>
            <person name="Tiels P."/>
            <person name="Van Hecke A."/>
            <person name="Glinka S."/>
            <person name="Weber-Lehmann J."/>
            <person name="Rouze P."/>
            <person name="Van de Peer Y."/>
            <person name="Callewaert N."/>
        </authorList>
    </citation>
    <scope>NUCLEOTIDE SEQUENCE [LARGE SCALE GENOMIC DNA]</scope>
    <source>
        <strain evidence="18">GS115 / ATCC 20864</strain>
    </source>
</reference>
<name>C4R0Y4_KOMPG</name>
<proteinExistence type="inferred from homology"/>
<dbReference type="PROSITE" id="PS51800">
    <property type="entry name" value="ZF_CHHC_U11_48K"/>
    <property type="match status" value="1"/>
</dbReference>
<sequence length="411" mass="47818">MTEEDSGKKRKRKNEERPQCQFFLVNKKRNCAMTRKIDQKFCAEHMSLEDANNQRIPCPLDNSHFVWKHKLAKHIKKCKVQKKEVNLDPWFVHDINGKVESQKERSFDEGELSQFLQEFLSSYDKMQFPELETKEYTDSSIMIQQRLDLLTNKKHIIQQSSLIQHLEKNGLLGPKYRYMEFGCGRAELSRYIGQSVFDKDKSYPSFTLIDRTRPRLKMDSKIQKDFQELTKNEHSNVDCQRIKIDIKDLALCRLDSVNDPFIVVSKHLCGVATDLTLQCLENYEKTVSDSKLAGCLIALCCRHCCHYDNLLSGSKKFLSSNFDISEKQFNFLTKICSWATNGKRPEVSDQDGKDHVSGYSLAERKIIGLKARRTIDEARRASITNYTTYLFHYVSEETSLENTCLLLLKKS</sequence>
<gene>
    <name evidence="17" type="ordered locus">PAS_chr2-1_0523</name>
</gene>
<evidence type="ECO:0000256" key="1">
    <source>
        <dbReference type="ARBA" id="ARBA00002267"/>
    </source>
</evidence>
<keyword evidence="8 15" id="KW-0819">tRNA processing</keyword>
<keyword evidence="10 15" id="KW-0863">Zinc-finger</keyword>
<comment type="catalytic activity">
    <reaction evidence="12 15">
        <text>cytidine(4) in tRNA(Pro) + S-adenosyl-L-methionine = 2'-O-methylcytidine(4) in tRNA(Pro) + S-adenosyl-L-homocysteine + H(+)</text>
        <dbReference type="Rhea" id="RHEA:32767"/>
        <dbReference type="Rhea" id="RHEA-COMP:10397"/>
        <dbReference type="Rhea" id="RHEA-COMP:10398"/>
        <dbReference type="ChEBI" id="CHEBI:15378"/>
        <dbReference type="ChEBI" id="CHEBI:57856"/>
        <dbReference type="ChEBI" id="CHEBI:59789"/>
        <dbReference type="ChEBI" id="CHEBI:74495"/>
        <dbReference type="ChEBI" id="CHEBI:82748"/>
        <dbReference type="EC" id="2.1.1.225"/>
    </reaction>
</comment>
<evidence type="ECO:0000259" key="16">
    <source>
        <dbReference type="PROSITE" id="PS51800"/>
    </source>
</evidence>
<evidence type="ECO:0000256" key="15">
    <source>
        <dbReference type="RuleBase" id="RU367103"/>
    </source>
</evidence>
<evidence type="ECO:0000256" key="11">
    <source>
        <dbReference type="ARBA" id="ARBA00022833"/>
    </source>
</evidence>
<dbReference type="EMBL" id="FN392320">
    <property type="protein sequence ID" value="CAY69158.1"/>
    <property type="molecule type" value="Genomic_DNA"/>
</dbReference>
<evidence type="ECO:0000313" key="18">
    <source>
        <dbReference type="Proteomes" id="UP000000314"/>
    </source>
</evidence>
<dbReference type="Pfam" id="PF05206">
    <property type="entry name" value="TRM13"/>
    <property type="match status" value="1"/>
</dbReference>
<dbReference type="Proteomes" id="UP000000314">
    <property type="component" value="Chromosome 2"/>
</dbReference>
<dbReference type="HOGENOM" id="CLU_027610_0_0_1"/>
<feature type="domain" description="CHHC U11-48K-type" evidence="16">
    <location>
        <begin position="55"/>
        <end position="82"/>
    </location>
</feature>
<dbReference type="eggNOG" id="KOG2811">
    <property type="taxonomic scope" value="Eukaryota"/>
</dbReference>
<protein>
    <recommendedName>
        <fullName evidence="4 15">tRNA:m(4)X modification enzyme TRM13</fullName>
        <ecNumber evidence="3 15">2.1.1.225</ecNumber>
    </recommendedName>
</protein>
<dbReference type="STRING" id="644223.C4R0Y4"/>
<dbReference type="RefSeq" id="XP_002491438.1">
    <property type="nucleotide sequence ID" value="XM_002491393.1"/>
</dbReference>
<dbReference type="InParanoid" id="C4R0Y4"/>
<dbReference type="KEGG" id="ppa:PAS_chr2-1_0523"/>
<dbReference type="InterPro" id="IPR021721">
    <property type="entry name" value="Znf_CCCH-type_TRM13"/>
</dbReference>
<keyword evidence="7 15" id="KW-0949">S-adenosyl-L-methionine</keyword>
<dbReference type="InterPro" id="IPR039044">
    <property type="entry name" value="Trm13"/>
</dbReference>
<comment type="function">
    <text evidence="1 15">tRNA methylase which 2'-O-methylates cytidine(4) in tRNA(Pro) and tRNA(Gly)(GCC), and adenosine(4) in tRNA(His).</text>
</comment>
<dbReference type="FunCoup" id="C4R0Y4">
    <property type="interactions" value="452"/>
</dbReference>
<keyword evidence="18" id="KW-1185">Reference proteome</keyword>
<dbReference type="GO" id="GO:0008270">
    <property type="term" value="F:zinc ion binding"/>
    <property type="evidence" value="ECO:0007669"/>
    <property type="project" value="UniProtKB-KW"/>
</dbReference>
<evidence type="ECO:0000313" key="17">
    <source>
        <dbReference type="EMBL" id="CAY69158.1"/>
    </source>
</evidence>
<dbReference type="GO" id="GO:0106050">
    <property type="term" value="F:tRNA 2'-O-methyltransferase activity"/>
    <property type="evidence" value="ECO:0007669"/>
    <property type="project" value="UniProtKB-UniRule"/>
</dbReference>
<evidence type="ECO:0000256" key="5">
    <source>
        <dbReference type="ARBA" id="ARBA00022603"/>
    </source>
</evidence>
<evidence type="ECO:0000256" key="7">
    <source>
        <dbReference type="ARBA" id="ARBA00022691"/>
    </source>
</evidence>
<evidence type="ECO:0000256" key="3">
    <source>
        <dbReference type="ARBA" id="ARBA00012810"/>
    </source>
</evidence>
<accession>C4R0Y4</accession>
<dbReference type="OMA" id="HRCSWRS"/>
<dbReference type="AlphaFoldDB" id="C4R0Y4"/>
<evidence type="ECO:0000256" key="6">
    <source>
        <dbReference type="ARBA" id="ARBA00022679"/>
    </source>
</evidence>
<evidence type="ECO:0000256" key="2">
    <source>
        <dbReference type="ARBA" id="ARBA00005265"/>
    </source>
</evidence>
<dbReference type="InterPro" id="IPR022776">
    <property type="entry name" value="TRM13/UPF0224_CHHC_Znf_dom"/>
</dbReference>
<keyword evidence="9 15" id="KW-0479">Metal-binding</keyword>
<evidence type="ECO:0000256" key="4">
    <source>
        <dbReference type="ARBA" id="ARBA00015883"/>
    </source>
</evidence>
<dbReference type="GeneID" id="8198445"/>
<dbReference type="PANTHER" id="PTHR12998">
    <property type="entry name" value="TRNA:M(4)X MODIFICATION ENZYME TRM13 HOMOLOG"/>
    <property type="match status" value="1"/>
</dbReference>
<dbReference type="PANTHER" id="PTHR12998:SF0">
    <property type="entry name" value="TRNA:M(4)X MODIFICATION ENZYME TRM13 HOMOLOG"/>
    <property type="match status" value="1"/>
</dbReference>
<dbReference type="Pfam" id="PF11722">
    <property type="entry name" value="zf-TRM13_CCCH"/>
    <property type="match status" value="1"/>
</dbReference>
<evidence type="ECO:0000256" key="12">
    <source>
        <dbReference type="ARBA" id="ARBA00048165"/>
    </source>
</evidence>
<evidence type="ECO:0000256" key="10">
    <source>
        <dbReference type="ARBA" id="ARBA00022771"/>
    </source>
</evidence>